<sequence length="104" mass="11322">MPTSTFTFLLLPGSPCPVLCLYWHLGCTRLSRTGTPGNVRLEHPQEIAGFYIQAAGENVAQVSQVRSMGCEQCDAAYVEEGSQQVPFFAYPLGMCRVVPVLPVS</sequence>
<accession>L8FYG1</accession>
<keyword evidence="1" id="KW-0732">Signal</keyword>
<dbReference type="Proteomes" id="UP000011064">
    <property type="component" value="Unassembled WGS sequence"/>
</dbReference>
<evidence type="ECO:0000313" key="3">
    <source>
        <dbReference type="Proteomes" id="UP000011064"/>
    </source>
</evidence>
<dbReference type="EMBL" id="GL573392">
    <property type="protein sequence ID" value="ELR05518.1"/>
    <property type="molecule type" value="Genomic_DNA"/>
</dbReference>
<dbReference type="InParanoid" id="L8FYG1"/>
<dbReference type="VEuPathDB" id="FungiDB:GMDG_07440"/>
<reference evidence="3" key="1">
    <citation type="submission" date="2010-09" db="EMBL/GenBank/DDBJ databases">
        <title>The genome sequence of Geomyces destructans 20631-21.</title>
        <authorList>
            <consortium name="The Broad Institute Genome Sequencing Platform"/>
            <person name="Cuomo C.A."/>
            <person name="Blehert D.S."/>
            <person name="Lorch J.M."/>
            <person name="Young S.K."/>
            <person name="Zeng Q."/>
            <person name="Gargeya S."/>
            <person name="Fitzgerald M."/>
            <person name="Haas B."/>
            <person name="Abouelleil A."/>
            <person name="Alvarado L."/>
            <person name="Arachchi H.M."/>
            <person name="Berlin A."/>
            <person name="Brown A."/>
            <person name="Chapman S.B."/>
            <person name="Chen Z."/>
            <person name="Dunbar C."/>
            <person name="Freedman E."/>
            <person name="Gearin G."/>
            <person name="Gellesch M."/>
            <person name="Goldberg J."/>
            <person name="Griggs A."/>
            <person name="Gujja S."/>
            <person name="Heiman D."/>
            <person name="Howarth C."/>
            <person name="Larson L."/>
            <person name="Lui A."/>
            <person name="MacDonald P.J.P."/>
            <person name="Montmayeur A."/>
            <person name="Murphy C."/>
            <person name="Neiman D."/>
            <person name="Pearson M."/>
            <person name="Priest M."/>
            <person name="Roberts A."/>
            <person name="Saif S."/>
            <person name="Shea T."/>
            <person name="Shenoy N."/>
            <person name="Sisk P."/>
            <person name="Stolte C."/>
            <person name="Sykes S."/>
            <person name="Wortman J."/>
            <person name="Nusbaum C."/>
            <person name="Birren B."/>
        </authorList>
    </citation>
    <scope>NUCLEOTIDE SEQUENCE [LARGE SCALE GENOMIC DNA]</scope>
    <source>
        <strain evidence="3">ATCC MYA-4855 / 20631-21</strain>
    </source>
</reference>
<gene>
    <name evidence="2" type="ORF">GMDG_07440</name>
</gene>
<feature type="signal peptide" evidence="1">
    <location>
        <begin position="1"/>
        <end position="20"/>
    </location>
</feature>
<evidence type="ECO:0000313" key="2">
    <source>
        <dbReference type="EMBL" id="ELR05518.1"/>
    </source>
</evidence>
<dbReference type="HOGENOM" id="CLU_2251219_0_0_1"/>
<dbReference type="AlphaFoldDB" id="L8FYG1"/>
<name>L8FYG1_PSED2</name>
<proteinExistence type="predicted"/>
<evidence type="ECO:0000256" key="1">
    <source>
        <dbReference type="SAM" id="SignalP"/>
    </source>
</evidence>
<feature type="chain" id="PRO_5003989344" evidence="1">
    <location>
        <begin position="21"/>
        <end position="104"/>
    </location>
</feature>
<keyword evidence="3" id="KW-1185">Reference proteome</keyword>
<organism evidence="2 3">
    <name type="scientific">Pseudogymnoascus destructans (strain ATCC MYA-4855 / 20631-21)</name>
    <name type="common">Bat white-nose syndrome fungus</name>
    <name type="synonym">Geomyces destructans</name>
    <dbReference type="NCBI Taxonomy" id="658429"/>
    <lineage>
        <taxon>Eukaryota</taxon>
        <taxon>Fungi</taxon>
        <taxon>Dikarya</taxon>
        <taxon>Ascomycota</taxon>
        <taxon>Pezizomycotina</taxon>
        <taxon>Leotiomycetes</taxon>
        <taxon>Thelebolales</taxon>
        <taxon>Thelebolaceae</taxon>
        <taxon>Pseudogymnoascus</taxon>
    </lineage>
</organism>
<protein>
    <submittedName>
        <fullName evidence="2">Uncharacterized protein</fullName>
    </submittedName>
</protein>